<dbReference type="OrthoDB" id="5622949at2"/>
<evidence type="ECO:0000313" key="4">
    <source>
        <dbReference type="Proteomes" id="UP000031623"/>
    </source>
</evidence>
<dbReference type="AlphaFoldDB" id="A0A090BUV1"/>
<sequence>MKINNLVAVFWILFFLTACNDTSLSLAGGGIGGTGNPFPEVGIAAPPLATKVGEGINIGPITGFSQVFINGILVNGIEYDLSQAEIIMNGQAATAADLKLGMIVQVQGTITDEDNKTGVARLIAANENVVGPLQFIDETNSSLTVLGQTVIINPFTILDGFADMSELRNNNILAVSGLTDEMDHILATRIALVSPGNSFQVRGRASLDAVEQTATMGHLTVDCSQTPFAETTADEMHWLDVQGKLFGNRLIAEQCQLVEPIEWNNFAAIRLEGVITRFNTSTDFEVDHLPVTVSPATQFQLGTVTDLTLGSRLKVKGSRDANGVLVAEEIQFFNLTHYMSLKAPIETIATDNKQINLLGISLPLNNDTVFIDKADESTPFNWQALRVGDWVQVRGFIDLNTHLPVIEQLQRQVTQFGENVELMGHPDTIEVSSRTLNFFGITIMVDNGTRYRDNRTTAGVLLNSSSLSLTASEFFTRIQTVKPLIAVEGQWFSNVMIAQQMVILPE</sequence>
<reference evidence="3 4" key="1">
    <citation type="journal article" date="2014" name="ISME J.">
        <title>Ecophysiology of Thioploca ingrica as revealed by the complete genome sequence supplemented with proteomic evidence.</title>
        <authorList>
            <person name="Kojima H."/>
            <person name="Ogura Y."/>
            <person name="Yamamoto N."/>
            <person name="Togashi T."/>
            <person name="Mori H."/>
            <person name="Watanabe T."/>
            <person name="Nemoto F."/>
            <person name="Kurokawa K."/>
            <person name="Hayashi T."/>
            <person name="Fukui M."/>
        </authorList>
    </citation>
    <scope>NUCLEOTIDE SEQUENCE [LARGE SCALE GENOMIC DNA]</scope>
</reference>
<gene>
    <name evidence="3" type="ORF">THII_1449</name>
</gene>
<dbReference type="EMBL" id="AP014633">
    <property type="protein sequence ID" value="BAP55746.1"/>
    <property type="molecule type" value="Genomic_DNA"/>
</dbReference>
<keyword evidence="1" id="KW-0732">Signal</keyword>
<name>A0A090BUV1_9GAMM</name>
<keyword evidence="4" id="KW-1185">Reference proteome</keyword>
<dbReference type="PROSITE" id="PS51257">
    <property type="entry name" value="PROKAR_LIPOPROTEIN"/>
    <property type="match status" value="1"/>
</dbReference>
<feature type="domain" description="DUF5666" evidence="2">
    <location>
        <begin position="272"/>
        <end position="331"/>
    </location>
</feature>
<dbReference type="InterPro" id="IPR043724">
    <property type="entry name" value="DUF5666"/>
</dbReference>
<evidence type="ECO:0000256" key="1">
    <source>
        <dbReference type="SAM" id="SignalP"/>
    </source>
</evidence>
<dbReference type="HOGENOM" id="CLU_538535_0_0_6"/>
<protein>
    <recommendedName>
        <fullName evidence="2">DUF5666 domain-containing protein</fullName>
    </recommendedName>
</protein>
<feature type="domain" description="DUF5666" evidence="2">
    <location>
        <begin position="131"/>
        <end position="190"/>
    </location>
</feature>
<feature type="signal peptide" evidence="1">
    <location>
        <begin position="1"/>
        <end position="20"/>
    </location>
</feature>
<feature type="chain" id="PRO_5001853287" description="DUF5666 domain-containing protein" evidence="1">
    <location>
        <begin position="21"/>
        <end position="506"/>
    </location>
</feature>
<dbReference type="Pfam" id="PF18914">
    <property type="entry name" value="DUF5666"/>
    <property type="match status" value="3"/>
</dbReference>
<proteinExistence type="predicted"/>
<evidence type="ECO:0000313" key="3">
    <source>
        <dbReference type="EMBL" id="BAP55746.1"/>
    </source>
</evidence>
<organism evidence="3 4">
    <name type="scientific">Thioploca ingrica</name>
    <dbReference type="NCBI Taxonomy" id="40754"/>
    <lineage>
        <taxon>Bacteria</taxon>
        <taxon>Pseudomonadati</taxon>
        <taxon>Pseudomonadota</taxon>
        <taxon>Gammaproteobacteria</taxon>
        <taxon>Thiotrichales</taxon>
        <taxon>Thiotrichaceae</taxon>
        <taxon>Thioploca</taxon>
    </lineage>
</organism>
<accession>A0A090BUV1</accession>
<dbReference type="Proteomes" id="UP000031623">
    <property type="component" value="Chromosome"/>
</dbReference>
<dbReference type="KEGG" id="tig:THII_1449"/>
<feature type="domain" description="DUF5666" evidence="2">
    <location>
        <begin position="344"/>
        <end position="398"/>
    </location>
</feature>
<evidence type="ECO:0000259" key="2">
    <source>
        <dbReference type="Pfam" id="PF18914"/>
    </source>
</evidence>